<evidence type="ECO:0000313" key="1">
    <source>
        <dbReference type="EMBL" id="EFD6884315.1"/>
    </source>
</evidence>
<organism evidence="1 2">
    <name type="scientific">Escherichia coli</name>
    <dbReference type="NCBI Taxonomy" id="562"/>
    <lineage>
        <taxon>Bacteria</taxon>
        <taxon>Pseudomonadati</taxon>
        <taxon>Pseudomonadota</taxon>
        <taxon>Gammaproteobacteria</taxon>
        <taxon>Enterobacterales</taxon>
        <taxon>Enterobacteriaceae</taxon>
        <taxon>Escherichia</taxon>
    </lineage>
</organism>
<dbReference type="InterPro" id="IPR011856">
    <property type="entry name" value="tRNA_endonuc-like_dom_sf"/>
</dbReference>
<name>A0A0A0GV06_ECOLX</name>
<comment type="caution">
    <text evidence="1">The sequence shown here is derived from an EMBL/GenBank/DDBJ whole genome shotgun (WGS) entry which is preliminary data.</text>
</comment>
<reference evidence="1 2" key="1">
    <citation type="submission" date="2019-08" db="EMBL/GenBank/DDBJ databases">
        <authorList>
            <consortium name="NARMS: The National Antimicrobial Resistance Monitoring System"/>
        </authorList>
    </citation>
    <scope>NUCLEOTIDE SEQUENCE [LARGE SCALE GENOMIC DNA]</scope>
    <source>
        <strain evidence="1 2">19MD07CB01-EC</strain>
    </source>
</reference>
<sequence length="652" mass="74494">MSDFEIKIDLNVLNHLGMSLYSNTPAVLTEIISNAWDADAQNVEITLDVEKGEVIIKDDGHGMSKDDIINKFLKVGYARREHGRAKSDHLKRQVMGRKGIGKLAMFSLANKIQVYSYKKGEQPQAFEVDVKDLQQSIKESKNYIADSLEIPENLAYGTTIKLFELKKAIDRTQTYLRKRIARRFSIIGPNHNFTVKINGTDITPADRDFLSDLEFIWEFGESDPERIKSCTNITQKNILPNTITFEGKDVKVSGYIGSVVKPSQLKKDPEISNNSITVISHGRVFEEDILLEFGSAKVFTNYLVGEIVADFLDDNEKPDMATSSRQKLQQNDPRYPVLKGFLERTLQLIDKDWDKWRREKGVNEVKSNTPIVSEWLNSLKKHERESAEKLIGRVNTFRFSGNEEEQKAARKTVLKNTVLAFERLRIQDNLDALDKISNLQSENFKDVFASVNDIEASMFYEITSQRLKVIEKFQKITDENQLERAVQMYLYDHLWLLDPSWERVTGTSVMEQTLTKELKQINPDAASGARIDIAFKTVSGKHVIIEMKRPKVHPDIMNLVAQGNKYVQATTQWFSNNPKNCPGGNIPHIEVIFLVGSGYLQENQHFINMQLLSINGKILTYNDLIVQSKQAYAEYQDKKNDAARIMKIVEGI</sequence>
<dbReference type="Proteomes" id="UP000531962">
    <property type="component" value="Unassembled WGS sequence"/>
</dbReference>
<dbReference type="SUPFAM" id="SSF55874">
    <property type="entry name" value="ATPase domain of HSP90 chaperone/DNA topoisomerase II/histidine kinase"/>
    <property type="match status" value="1"/>
</dbReference>
<dbReference type="AlphaFoldDB" id="A0A0A0GV06"/>
<dbReference type="RefSeq" id="WP_001279022.1">
    <property type="nucleotide sequence ID" value="NZ_AP021933.1"/>
</dbReference>
<keyword evidence="1" id="KW-0547">Nucleotide-binding</keyword>
<proteinExistence type="predicted"/>
<dbReference type="REBASE" id="108192">
    <property type="entry name" value="Eco16446ORF4507P"/>
</dbReference>
<dbReference type="REBASE" id="108170">
    <property type="entry name" value="Eco16448ORF4414P"/>
</dbReference>
<dbReference type="EMBL" id="AASKVF010000009">
    <property type="protein sequence ID" value="EFD6884315.1"/>
    <property type="molecule type" value="Genomic_DNA"/>
</dbReference>
<dbReference type="GO" id="GO:0003676">
    <property type="term" value="F:nucleic acid binding"/>
    <property type="evidence" value="ECO:0007669"/>
    <property type="project" value="InterPro"/>
</dbReference>
<gene>
    <name evidence="1" type="ORF">FZU14_08795</name>
</gene>
<keyword evidence="1" id="KW-0067">ATP-binding</keyword>
<dbReference type="REBASE" id="433926">
    <property type="entry name" value="EcoC9775ORF3240P"/>
</dbReference>
<accession>A0A0A0GV06</accession>
<dbReference type="Gene3D" id="3.40.1350.10">
    <property type="match status" value="1"/>
</dbReference>
<protein>
    <submittedName>
        <fullName evidence="1">ATP-binding protein</fullName>
    </submittedName>
</protein>
<dbReference type="InterPro" id="IPR036890">
    <property type="entry name" value="HATPase_C_sf"/>
</dbReference>
<dbReference type="Pfam" id="PF13589">
    <property type="entry name" value="HATPase_c_3"/>
    <property type="match status" value="1"/>
</dbReference>
<evidence type="ECO:0000313" key="2">
    <source>
        <dbReference type="Proteomes" id="UP000531962"/>
    </source>
</evidence>
<dbReference type="Gene3D" id="3.30.565.10">
    <property type="entry name" value="Histidine kinase-like ATPase, C-terminal domain"/>
    <property type="match status" value="1"/>
</dbReference>
<dbReference type="GO" id="GO:0005524">
    <property type="term" value="F:ATP binding"/>
    <property type="evidence" value="ECO:0007669"/>
    <property type="project" value="UniProtKB-KW"/>
</dbReference>